<evidence type="ECO:0000313" key="9">
    <source>
        <dbReference type="EMBL" id="CAD8546669.1"/>
    </source>
</evidence>
<evidence type="ECO:0000256" key="5">
    <source>
        <dbReference type="ARBA" id="ARBA00023136"/>
    </source>
</evidence>
<gene>
    <name evidence="9" type="ORF">CLEP1334_LOCUS21959</name>
</gene>
<dbReference type="PANTHER" id="PTHR16172:SF41">
    <property type="entry name" value="MAJOR FACILITATOR SUPERFAMILY DOMAIN-CONTAINING PROTEIN 6-LIKE"/>
    <property type="match status" value="1"/>
</dbReference>
<evidence type="ECO:0000256" key="6">
    <source>
        <dbReference type="SAM" id="MobiDB-lite"/>
    </source>
</evidence>
<dbReference type="SUPFAM" id="SSF103473">
    <property type="entry name" value="MFS general substrate transporter"/>
    <property type="match status" value="1"/>
</dbReference>
<evidence type="ECO:0000256" key="7">
    <source>
        <dbReference type="SAM" id="Phobius"/>
    </source>
</evidence>
<feature type="transmembrane region" description="Helical" evidence="7">
    <location>
        <begin position="38"/>
        <end position="58"/>
    </location>
</feature>
<dbReference type="EMBL" id="HBER01043632">
    <property type="protein sequence ID" value="CAD8546669.1"/>
    <property type="molecule type" value="Transcribed_RNA"/>
</dbReference>
<evidence type="ECO:0000256" key="2">
    <source>
        <dbReference type="ARBA" id="ARBA00005241"/>
    </source>
</evidence>
<comment type="subcellular location">
    <subcellularLocation>
        <location evidence="1">Membrane</location>
        <topology evidence="1">Multi-pass membrane protein</topology>
    </subcellularLocation>
</comment>
<dbReference type="InterPro" id="IPR020846">
    <property type="entry name" value="MFS_dom"/>
</dbReference>
<dbReference type="Pfam" id="PF12832">
    <property type="entry name" value="MFS_1_like"/>
    <property type="match status" value="1"/>
</dbReference>
<feature type="domain" description="Major facilitator superfamily (MFS) profile" evidence="8">
    <location>
        <begin position="1"/>
        <end position="160"/>
    </location>
</feature>
<feature type="region of interest" description="Disordered" evidence="6">
    <location>
        <begin position="137"/>
        <end position="160"/>
    </location>
</feature>
<organism evidence="9">
    <name type="scientific">Calcidiscus leptoporus</name>
    <dbReference type="NCBI Taxonomy" id="127549"/>
    <lineage>
        <taxon>Eukaryota</taxon>
        <taxon>Haptista</taxon>
        <taxon>Haptophyta</taxon>
        <taxon>Prymnesiophyceae</taxon>
        <taxon>Coccolithales</taxon>
        <taxon>Calcidiscaceae</taxon>
        <taxon>Calcidiscus</taxon>
    </lineage>
</organism>
<keyword evidence="4 7" id="KW-1133">Transmembrane helix</keyword>
<proteinExistence type="inferred from homology"/>
<protein>
    <recommendedName>
        <fullName evidence="8">Major facilitator superfamily (MFS) profile domain-containing protein</fullName>
    </recommendedName>
</protein>
<evidence type="ECO:0000256" key="4">
    <source>
        <dbReference type="ARBA" id="ARBA00022989"/>
    </source>
</evidence>
<dbReference type="InterPro" id="IPR024989">
    <property type="entry name" value="MFS_assoc_dom"/>
</dbReference>
<sequence>MAIAGWLMRRIGVDACLALVLLAYTVRFLGYARLQPMPYTWAVLLFQTTHGLTFGLYWTVGTTWAAKCAPQGLEATLQAAFTMLVSAGQTLALVGGGYLYERHGGAQLYGGACVAAAGIGLVAILLLLTSARPSEHQRRLPSSAEEVQEESTQILKVAQS</sequence>
<comment type="similarity">
    <text evidence="2">Belongs to the major facilitator superfamily. MFSD6 family.</text>
</comment>
<dbReference type="InterPro" id="IPR051717">
    <property type="entry name" value="MFS_MFSD6"/>
</dbReference>
<evidence type="ECO:0000259" key="8">
    <source>
        <dbReference type="PROSITE" id="PS50850"/>
    </source>
</evidence>
<feature type="transmembrane region" description="Helical" evidence="7">
    <location>
        <begin position="12"/>
        <end position="32"/>
    </location>
</feature>
<dbReference type="Gene3D" id="1.20.1250.20">
    <property type="entry name" value="MFS general substrate transporter like domains"/>
    <property type="match status" value="1"/>
</dbReference>
<dbReference type="PANTHER" id="PTHR16172">
    <property type="entry name" value="MAJOR FACILITATOR SUPERFAMILY DOMAIN-CONTAINING PROTEIN 6-LIKE"/>
    <property type="match status" value="1"/>
</dbReference>
<reference evidence="9" key="1">
    <citation type="submission" date="2021-01" db="EMBL/GenBank/DDBJ databases">
        <authorList>
            <person name="Corre E."/>
            <person name="Pelletier E."/>
            <person name="Niang G."/>
            <person name="Scheremetjew M."/>
            <person name="Finn R."/>
            <person name="Kale V."/>
            <person name="Holt S."/>
            <person name="Cochrane G."/>
            <person name="Meng A."/>
            <person name="Brown T."/>
            <person name="Cohen L."/>
        </authorList>
    </citation>
    <scope>NUCLEOTIDE SEQUENCE</scope>
    <source>
        <strain evidence="9">RCC1130</strain>
    </source>
</reference>
<feature type="compositionally biased region" description="Polar residues" evidence="6">
    <location>
        <begin position="150"/>
        <end position="160"/>
    </location>
</feature>
<feature type="transmembrane region" description="Helical" evidence="7">
    <location>
        <begin position="79"/>
        <end position="100"/>
    </location>
</feature>
<evidence type="ECO:0000256" key="1">
    <source>
        <dbReference type="ARBA" id="ARBA00004141"/>
    </source>
</evidence>
<name>A0A7S0P327_9EUKA</name>
<feature type="transmembrane region" description="Helical" evidence="7">
    <location>
        <begin position="106"/>
        <end position="129"/>
    </location>
</feature>
<dbReference type="AlphaFoldDB" id="A0A7S0P327"/>
<dbReference type="GO" id="GO:0022857">
    <property type="term" value="F:transmembrane transporter activity"/>
    <property type="evidence" value="ECO:0007669"/>
    <property type="project" value="InterPro"/>
</dbReference>
<dbReference type="GO" id="GO:0016020">
    <property type="term" value="C:membrane"/>
    <property type="evidence" value="ECO:0007669"/>
    <property type="project" value="UniProtKB-SubCell"/>
</dbReference>
<evidence type="ECO:0000256" key="3">
    <source>
        <dbReference type="ARBA" id="ARBA00022692"/>
    </source>
</evidence>
<dbReference type="InterPro" id="IPR036259">
    <property type="entry name" value="MFS_trans_sf"/>
</dbReference>
<keyword evidence="3 7" id="KW-0812">Transmembrane</keyword>
<dbReference type="PROSITE" id="PS50850">
    <property type="entry name" value="MFS"/>
    <property type="match status" value="1"/>
</dbReference>
<accession>A0A7S0P327</accession>
<keyword evidence="5 7" id="KW-0472">Membrane</keyword>